<comment type="caution">
    <text evidence="2">The sequence shown here is derived from an EMBL/GenBank/DDBJ whole genome shotgun (WGS) entry which is preliminary data.</text>
</comment>
<dbReference type="EMBL" id="JALJOR010000004">
    <property type="protein sequence ID" value="KAK9818205.1"/>
    <property type="molecule type" value="Genomic_DNA"/>
</dbReference>
<proteinExistence type="predicted"/>
<gene>
    <name evidence="2" type="ORF">WJX72_008801</name>
</gene>
<name>A0AAW1Q7G9_9CHLO</name>
<evidence type="ECO:0000313" key="2">
    <source>
        <dbReference type="EMBL" id="KAK9818205.1"/>
    </source>
</evidence>
<protein>
    <recommendedName>
        <fullName evidence="1">Bro-N domain-containing protein</fullName>
    </recommendedName>
</protein>
<evidence type="ECO:0000313" key="3">
    <source>
        <dbReference type="Proteomes" id="UP001489004"/>
    </source>
</evidence>
<dbReference type="PROSITE" id="PS51750">
    <property type="entry name" value="BRO_N"/>
    <property type="match status" value="1"/>
</dbReference>
<feature type="domain" description="Bro-N" evidence="1">
    <location>
        <begin position="1"/>
        <end position="65"/>
    </location>
</feature>
<keyword evidence="3" id="KW-1185">Reference proteome</keyword>
<dbReference type="Proteomes" id="UP001489004">
    <property type="component" value="Unassembled WGS sequence"/>
</dbReference>
<dbReference type="AlphaFoldDB" id="A0AAW1Q7G9"/>
<evidence type="ECO:0000259" key="1">
    <source>
        <dbReference type="PROSITE" id="PS51750"/>
    </source>
</evidence>
<sequence>MQTLFRELGMPLAGFERQLNLNDMATVYVDCVGVNELVAASKKPEARMLKNWLFSQVLPSLVRVGISAQSEGVLPKQSTILERLAPVLREWVSEKRRSIHVPRPGVSNVYLMLARNAGSAGVWIKWGESLDFDFTTHHRAHLEVVLFLVEPTRDHHFVTQAFGTDLLTMGAEVQNELCRLTDDVSLPQLASRMMELIAQDRFFETTVYQEFIGERVVRDKNCCVPVVEIMGVFRAWKTAQRGGTKGWDSSRKGSKLDADFTAEGSWNRQDSTKKKAGIVSNVTQMYKDWRRSAKHKQFNDAWETQRQQLAMPDHVKYMPGQPGYEEAINHYESLSGRQ</sequence>
<dbReference type="InterPro" id="IPR003497">
    <property type="entry name" value="BRO_N_domain"/>
</dbReference>
<accession>A0AAW1Q7G9</accession>
<organism evidence="2 3">
    <name type="scientific">[Myrmecia] bisecta</name>
    <dbReference type="NCBI Taxonomy" id="41462"/>
    <lineage>
        <taxon>Eukaryota</taxon>
        <taxon>Viridiplantae</taxon>
        <taxon>Chlorophyta</taxon>
        <taxon>core chlorophytes</taxon>
        <taxon>Trebouxiophyceae</taxon>
        <taxon>Trebouxiales</taxon>
        <taxon>Trebouxiaceae</taxon>
        <taxon>Myrmecia</taxon>
    </lineage>
</organism>
<reference evidence="2 3" key="1">
    <citation type="journal article" date="2024" name="Nat. Commun.">
        <title>Phylogenomics reveals the evolutionary origins of lichenization in chlorophyte algae.</title>
        <authorList>
            <person name="Puginier C."/>
            <person name="Libourel C."/>
            <person name="Otte J."/>
            <person name="Skaloud P."/>
            <person name="Haon M."/>
            <person name="Grisel S."/>
            <person name="Petersen M."/>
            <person name="Berrin J.G."/>
            <person name="Delaux P.M."/>
            <person name="Dal Grande F."/>
            <person name="Keller J."/>
        </authorList>
    </citation>
    <scope>NUCLEOTIDE SEQUENCE [LARGE SCALE GENOMIC DNA]</scope>
    <source>
        <strain evidence="2 3">SAG 2043</strain>
    </source>
</reference>